<accession>C8NDM7</accession>
<dbReference type="GO" id="GO:0045259">
    <property type="term" value="C:proton-transporting ATP synthase complex"/>
    <property type="evidence" value="ECO:0007669"/>
    <property type="project" value="UniProtKB-KW"/>
</dbReference>
<keyword evidence="8 11" id="KW-0472">Membrane</keyword>
<evidence type="ECO:0000313" key="12">
    <source>
        <dbReference type="EMBL" id="EEW38250.1"/>
    </source>
</evidence>
<evidence type="ECO:0000256" key="9">
    <source>
        <dbReference type="ARBA" id="ARBA00023196"/>
    </source>
</evidence>
<evidence type="ECO:0000256" key="11">
    <source>
        <dbReference type="HAMAP-Rule" id="MF_00815"/>
    </source>
</evidence>
<dbReference type="GO" id="GO:0005524">
    <property type="term" value="F:ATP binding"/>
    <property type="evidence" value="ECO:0007669"/>
    <property type="project" value="UniProtKB-UniRule"/>
</dbReference>
<sequence>MTASLNDLKKRIVSTKKTSQITSAMQMVSAAKLAKSEQAVRHYQDYAQKIREVVTHLLYANHNREEIVDETSEDGEVVTSFIDYHDLLIERPVKKTGYLVISSDQGLAGSYNSSIFQSTREMLELDHQSKDEYVILTIGDAASRFFKKMGVDVRLEINDVSDIPTFEEVRKIVSSAVQMFRDGEFDEFYVCYNHHVNALLSNYRVEKMLPIIDLDEDEAKEYELDYIFEPNKEIIMDILLPQYAESLIYGAIIDAKSAEHASRMTAMRSATDNAKDLISNLTQDLNQRRQAQITQEITEIVGGAAALEEH</sequence>
<keyword evidence="13" id="KW-1185">Reference proteome</keyword>
<dbReference type="InterPro" id="IPR000131">
    <property type="entry name" value="ATP_synth_F1_gsu"/>
</dbReference>
<keyword evidence="4 11" id="KW-0813">Transport</keyword>
<proteinExistence type="inferred from homology"/>
<dbReference type="RefSeq" id="WP_005604882.1">
    <property type="nucleotide sequence ID" value="NZ_CP102283.1"/>
</dbReference>
<dbReference type="GO" id="GO:0042777">
    <property type="term" value="P:proton motive force-driven plasma membrane ATP synthesis"/>
    <property type="evidence" value="ECO:0007669"/>
    <property type="project" value="UniProtKB-UniRule"/>
</dbReference>
<organism evidence="12 13">
    <name type="scientific">Granulicatella adiacens ATCC 49175</name>
    <dbReference type="NCBI Taxonomy" id="638301"/>
    <lineage>
        <taxon>Bacteria</taxon>
        <taxon>Bacillati</taxon>
        <taxon>Bacillota</taxon>
        <taxon>Bacilli</taxon>
        <taxon>Lactobacillales</taxon>
        <taxon>Carnobacteriaceae</taxon>
        <taxon>Granulicatella</taxon>
    </lineage>
</organism>
<dbReference type="HAMAP" id="MF_00815">
    <property type="entry name" value="ATP_synth_gamma_bact"/>
    <property type="match status" value="1"/>
</dbReference>
<evidence type="ECO:0000256" key="6">
    <source>
        <dbReference type="ARBA" id="ARBA00022781"/>
    </source>
</evidence>
<dbReference type="PRINTS" id="PR00126">
    <property type="entry name" value="ATPASEGAMMA"/>
</dbReference>
<dbReference type="GO" id="GO:0046933">
    <property type="term" value="F:proton-transporting ATP synthase activity, rotational mechanism"/>
    <property type="evidence" value="ECO:0007669"/>
    <property type="project" value="UniProtKB-UniRule"/>
</dbReference>
<protein>
    <recommendedName>
        <fullName evidence="11">ATP synthase gamma chain</fullName>
    </recommendedName>
    <alternativeName>
        <fullName evidence="11">ATP synthase F1 sector gamma subunit</fullName>
    </alternativeName>
    <alternativeName>
        <fullName evidence="11">F-ATPase gamma subunit</fullName>
    </alternativeName>
</protein>
<dbReference type="HOGENOM" id="CLU_050669_0_1_9"/>
<keyword evidence="5 11" id="KW-1003">Cell membrane</keyword>
<evidence type="ECO:0000256" key="2">
    <source>
        <dbReference type="ARBA" id="ARBA00004170"/>
    </source>
</evidence>
<evidence type="ECO:0000256" key="1">
    <source>
        <dbReference type="ARBA" id="ARBA00003456"/>
    </source>
</evidence>
<dbReference type="Proteomes" id="UP000005926">
    <property type="component" value="Unassembled WGS sequence"/>
</dbReference>
<dbReference type="GeneID" id="78411708"/>
<gene>
    <name evidence="11 12" type="primary">atpG</name>
    <name evidence="12" type="ORF">HMPREF0444_0022</name>
</gene>
<dbReference type="CDD" id="cd12151">
    <property type="entry name" value="F1-ATPase_gamma"/>
    <property type="match status" value="1"/>
</dbReference>
<evidence type="ECO:0000256" key="5">
    <source>
        <dbReference type="ARBA" id="ARBA00022475"/>
    </source>
</evidence>
<keyword evidence="10 11" id="KW-0066">ATP synthesis</keyword>
<dbReference type="AlphaFoldDB" id="C8NDM7"/>
<dbReference type="Gene3D" id="3.40.1380.10">
    <property type="match status" value="1"/>
</dbReference>
<evidence type="ECO:0000256" key="4">
    <source>
        <dbReference type="ARBA" id="ARBA00022448"/>
    </source>
</evidence>
<dbReference type="SUPFAM" id="SSF52943">
    <property type="entry name" value="ATP synthase (F1-ATPase), gamma subunit"/>
    <property type="match status" value="1"/>
</dbReference>
<dbReference type="PROSITE" id="PS00153">
    <property type="entry name" value="ATPASE_GAMMA"/>
    <property type="match status" value="1"/>
</dbReference>
<evidence type="ECO:0000256" key="3">
    <source>
        <dbReference type="ARBA" id="ARBA00007681"/>
    </source>
</evidence>
<comment type="subunit">
    <text evidence="11">F-type ATPases have 2 components, CF(1) - the catalytic core - and CF(0) - the membrane proton channel. CF(1) has five subunits: alpha(3), beta(3), gamma(1), delta(1), epsilon(1). CF(0) has three main subunits: a, b and c.</text>
</comment>
<dbReference type="Pfam" id="PF00231">
    <property type="entry name" value="ATP-synt"/>
    <property type="match status" value="1"/>
</dbReference>
<dbReference type="EMBL" id="ACKZ01000003">
    <property type="protein sequence ID" value="EEW38250.1"/>
    <property type="molecule type" value="Genomic_DNA"/>
</dbReference>
<dbReference type="Gene3D" id="1.10.287.80">
    <property type="entry name" value="ATP synthase, gamma subunit, helix hairpin domain"/>
    <property type="match status" value="1"/>
</dbReference>
<keyword evidence="12" id="KW-0378">Hydrolase</keyword>
<dbReference type="InterPro" id="IPR035968">
    <property type="entry name" value="ATP_synth_F1_ATPase_gsu"/>
</dbReference>
<dbReference type="eggNOG" id="COG0224">
    <property type="taxonomic scope" value="Bacteria"/>
</dbReference>
<dbReference type="PANTHER" id="PTHR11693">
    <property type="entry name" value="ATP SYNTHASE GAMMA CHAIN"/>
    <property type="match status" value="1"/>
</dbReference>
<keyword evidence="6 11" id="KW-0375">Hydrogen ion transport</keyword>
<comment type="caution">
    <text evidence="12">The sequence shown here is derived from an EMBL/GenBank/DDBJ whole genome shotgun (WGS) entry which is preliminary data.</text>
</comment>
<dbReference type="PANTHER" id="PTHR11693:SF22">
    <property type="entry name" value="ATP SYNTHASE SUBUNIT GAMMA, MITOCHONDRIAL"/>
    <property type="match status" value="1"/>
</dbReference>
<keyword evidence="7 11" id="KW-0406">Ion transport</keyword>
<dbReference type="InterPro" id="IPR023632">
    <property type="entry name" value="ATP_synth_F1_gsu_CS"/>
</dbReference>
<dbReference type="GO" id="GO:0016787">
    <property type="term" value="F:hydrolase activity"/>
    <property type="evidence" value="ECO:0007669"/>
    <property type="project" value="UniProtKB-KW"/>
</dbReference>
<comment type="similarity">
    <text evidence="3 11">Belongs to the ATPase gamma chain family.</text>
</comment>
<evidence type="ECO:0000313" key="13">
    <source>
        <dbReference type="Proteomes" id="UP000005926"/>
    </source>
</evidence>
<dbReference type="NCBIfam" id="NF004147">
    <property type="entry name" value="PRK05621.2-1"/>
    <property type="match status" value="1"/>
</dbReference>
<dbReference type="GO" id="GO:0005886">
    <property type="term" value="C:plasma membrane"/>
    <property type="evidence" value="ECO:0007669"/>
    <property type="project" value="UniProtKB-SubCell"/>
</dbReference>
<comment type="subcellular location">
    <subcellularLocation>
        <location evidence="11">Cell membrane</location>
        <topology evidence="11">Peripheral membrane protein</topology>
    </subcellularLocation>
    <subcellularLocation>
        <location evidence="2">Membrane</location>
        <topology evidence="2">Peripheral membrane protein</topology>
    </subcellularLocation>
</comment>
<comment type="function">
    <text evidence="1 11">Produces ATP from ADP in the presence of a proton gradient across the membrane. The gamma chain is believed to be important in regulating ATPase activity and the flow of protons through the CF(0) complex.</text>
</comment>
<evidence type="ECO:0000256" key="7">
    <source>
        <dbReference type="ARBA" id="ARBA00023065"/>
    </source>
</evidence>
<keyword evidence="9 11" id="KW-0139">CF(1)</keyword>
<dbReference type="STRING" id="638301.HMPREF0444_0022"/>
<reference evidence="12 13" key="1">
    <citation type="submission" date="2009-08" db="EMBL/GenBank/DDBJ databases">
        <authorList>
            <person name="Muzny D."/>
            <person name="Qin X."/>
            <person name="Deng J."/>
            <person name="Jiang H."/>
            <person name="Liu Y."/>
            <person name="Qu J."/>
            <person name="Song X.-Z."/>
            <person name="Zhang L."/>
            <person name="Thornton R."/>
            <person name="Coyle M."/>
            <person name="Francisco L."/>
            <person name="Jackson L."/>
            <person name="Javaid M."/>
            <person name="Korchina V."/>
            <person name="Kovar C."/>
            <person name="Mata R."/>
            <person name="Mathew T."/>
            <person name="Ngo R."/>
            <person name="Nguyen L."/>
            <person name="Nguyen N."/>
            <person name="Okwuonu G."/>
            <person name="Ongeri F."/>
            <person name="Pham C."/>
            <person name="Simmons D."/>
            <person name="Wilczek-Boney K."/>
            <person name="Hale W."/>
            <person name="Jakkamsetti A."/>
            <person name="Pham P."/>
            <person name="Ruth R."/>
            <person name="San Lucas F."/>
            <person name="Warren J."/>
            <person name="Zhang J."/>
            <person name="Zhao Z."/>
            <person name="Zhou C."/>
            <person name="Zhu D."/>
            <person name="Lee S."/>
            <person name="Bess C."/>
            <person name="Blankenburg K."/>
            <person name="Forbes L."/>
            <person name="Fu Q."/>
            <person name="Gubbala S."/>
            <person name="Hirani K."/>
            <person name="Jayaseelan J.C."/>
            <person name="Lara F."/>
            <person name="Munidasa M."/>
            <person name="Palculict T."/>
            <person name="Patil S."/>
            <person name="Pu L.-L."/>
            <person name="Saada N."/>
            <person name="Tang L."/>
            <person name="Weissenberger G."/>
            <person name="Zhu Y."/>
            <person name="Hemphill L."/>
            <person name="Shang Y."/>
            <person name="Youmans B."/>
            <person name="Ayvaz T."/>
            <person name="Ross M."/>
            <person name="Santibanez J."/>
            <person name="Aqrawi P."/>
            <person name="Gross S."/>
            <person name="Joshi V."/>
            <person name="Fowler G."/>
            <person name="Nazareth L."/>
            <person name="Reid J."/>
            <person name="Worley K."/>
            <person name="Petrosino J."/>
            <person name="Highlander S."/>
            <person name="Gibbs R."/>
        </authorList>
    </citation>
    <scope>NUCLEOTIDE SEQUENCE [LARGE SCALE GENOMIC DNA]</scope>
    <source>
        <strain evidence="12 13">ATCC 49175</strain>
    </source>
</reference>
<name>C8NDM7_9LACT</name>
<evidence type="ECO:0000256" key="10">
    <source>
        <dbReference type="ARBA" id="ARBA00023310"/>
    </source>
</evidence>
<evidence type="ECO:0000256" key="8">
    <source>
        <dbReference type="ARBA" id="ARBA00023136"/>
    </source>
</evidence>
<dbReference type="NCBIfam" id="TIGR01146">
    <property type="entry name" value="ATPsyn_F1gamma"/>
    <property type="match status" value="1"/>
</dbReference>